<reference evidence="4 5" key="1">
    <citation type="journal article" date="2011" name="PLoS Pathog.">
        <title>Endophytic Life Strategies Decoded by Genome and Transcriptome Analyses of the Mutualistic Root Symbiont Piriformospora indica.</title>
        <authorList>
            <person name="Zuccaro A."/>
            <person name="Lahrmann U."/>
            <person name="Guldener U."/>
            <person name="Langen G."/>
            <person name="Pfiffi S."/>
            <person name="Biedenkopf D."/>
            <person name="Wong P."/>
            <person name="Samans B."/>
            <person name="Grimm C."/>
            <person name="Basiewicz M."/>
            <person name="Murat C."/>
            <person name="Martin F."/>
            <person name="Kogel K.H."/>
        </authorList>
    </citation>
    <scope>NUCLEOTIDE SEQUENCE [LARGE SCALE GENOMIC DNA]</scope>
    <source>
        <strain evidence="4 5">DSM 11827</strain>
    </source>
</reference>
<keyword evidence="2" id="KW-0472">Membrane</keyword>
<dbReference type="PROSITE" id="PS50188">
    <property type="entry name" value="B302_SPRY"/>
    <property type="match status" value="1"/>
</dbReference>
<feature type="domain" description="B30.2/SPRY" evidence="3">
    <location>
        <begin position="1"/>
        <end position="177"/>
    </location>
</feature>
<evidence type="ECO:0000313" key="4">
    <source>
        <dbReference type="EMBL" id="CCA68827.1"/>
    </source>
</evidence>
<feature type="compositionally biased region" description="Basic and acidic residues" evidence="1">
    <location>
        <begin position="337"/>
        <end position="348"/>
    </location>
</feature>
<dbReference type="InParanoid" id="G4TC02"/>
<sequence length="362" mass="40403">MVNYNAPDQIARLTNYRNAQSLVLLGIFFWEILVTSAFDWSIISGKRKFRWPMIAYFISRVAVGLHIMALVVNGQGTEVIPCDRQVWILKITDAIAIWASSILLILRTLAVWGSDRRVLGVLMLLSAGLIVVYCLTWQPSVNKFNGRGCVILKSVSNRILLTEFTYTMYVGFSLQMDLFITVLTIVKLWSWRAQGGISRLLLENGMAYFVFATAGNLVQAVLPALNLSGLMNVIFLPVAMMISVIASTRVYIRLLTHDDHKHGAYSGYTGNSTSFNARTGPATTDRGGASMPTFPAAPGFDQPYGLSAIKNQNRHRITIRTQTQTDVMDDNGAMDLEYGKKESDRQTDPEQDLYQMRGPKVL</sequence>
<feature type="transmembrane region" description="Helical" evidence="2">
    <location>
        <begin position="118"/>
        <end position="138"/>
    </location>
</feature>
<evidence type="ECO:0000313" key="5">
    <source>
        <dbReference type="Proteomes" id="UP000007148"/>
    </source>
</evidence>
<keyword evidence="2" id="KW-1133">Transmembrane helix</keyword>
<dbReference type="Proteomes" id="UP000007148">
    <property type="component" value="Unassembled WGS sequence"/>
</dbReference>
<dbReference type="InterPro" id="IPR001870">
    <property type="entry name" value="B30.2/SPRY"/>
</dbReference>
<evidence type="ECO:0000259" key="3">
    <source>
        <dbReference type="PROSITE" id="PS50188"/>
    </source>
</evidence>
<proteinExistence type="predicted"/>
<comment type="caution">
    <text evidence="4">The sequence shown here is derived from an EMBL/GenBank/DDBJ whole genome shotgun (WGS) entry which is preliminary data.</text>
</comment>
<dbReference type="EMBL" id="CAFZ01000041">
    <property type="protein sequence ID" value="CCA68827.1"/>
    <property type="molecule type" value="Genomic_DNA"/>
</dbReference>
<name>G4TC02_SERID</name>
<feature type="transmembrane region" description="Helical" evidence="2">
    <location>
        <begin position="166"/>
        <end position="189"/>
    </location>
</feature>
<gene>
    <name evidence="4" type="ORF">PIIN_02688</name>
</gene>
<keyword evidence="2" id="KW-0812">Transmembrane</keyword>
<evidence type="ECO:0000256" key="1">
    <source>
        <dbReference type="SAM" id="MobiDB-lite"/>
    </source>
</evidence>
<feature type="transmembrane region" description="Helical" evidence="2">
    <location>
        <begin position="22"/>
        <end position="42"/>
    </location>
</feature>
<evidence type="ECO:0000256" key="2">
    <source>
        <dbReference type="SAM" id="Phobius"/>
    </source>
</evidence>
<keyword evidence="5" id="KW-1185">Reference proteome</keyword>
<dbReference type="OMA" id="TRAVWHR"/>
<organism evidence="4 5">
    <name type="scientific">Serendipita indica (strain DSM 11827)</name>
    <name type="common">Root endophyte fungus</name>
    <name type="synonym">Piriformospora indica</name>
    <dbReference type="NCBI Taxonomy" id="1109443"/>
    <lineage>
        <taxon>Eukaryota</taxon>
        <taxon>Fungi</taxon>
        <taxon>Dikarya</taxon>
        <taxon>Basidiomycota</taxon>
        <taxon>Agaricomycotina</taxon>
        <taxon>Agaricomycetes</taxon>
        <taxon>Sebacinales</taxon>
        <taxon>Serendipitaceae</taxon>
        <taxon>Serendipita</taxon>
    </lineage>
</organism>
<feature type="transmembrane region" description="Helical" evidence="2">
    <location>
        <begin position="86"/>
        <end position="106"/>
    </location>
</feature>
<feature type="region of interest" description="Disordered" evidence="1">
    <location>
        <begin position="337"/>
        <end position="362"/>
    </location>
</feature>
<dbReference type="AlphaFoldDB" id="G4TC02"/>
<protein>
    <recommendedName>
        <fullName evidence="3">B30.2/SPRY domain-containing protein</fullName>
    </recommendedName>
</protein>
<accession>G4TC02</accession>
<dbReference type="HOGENOM" id="CLU_059054_3_0_1"/>
<feature type="transmembrane region" description="Helical" evidence="2">
    <location>
        <begin position="201"/>
        <end position="222"/>
    </location>
</feature>
<dbReference type="OrthoDB" id="3152004at2759"/>
<feature type="transmembrane region" description="Helical" evidence="2">
    <location>
        <begin position="234"/>
        <end position="252"/>
    </location>
</feature>